<dbReference type="Gene3D" id="3.80.10.10">
    <property type="entry name" value="Ribonuclease Inhibitor"/>
    <property type="match status" value="1"/>
</dbReference>
<evidence type="ECO:0000256" key="1">
    <source>
        <dbReference type="ARBA" id="ARBA00022614"/>
    </source>
</evidence>
<dbReference type="GO" id="GO:0045197">
    <property type="term" value="P:establishment or maintenance of epithelial cell apical/basal polarity"/>
    <property type="evidence" value="ECO:0007669"/>
    <property type="project" value="TreeGrafter"/>
</dbReference>
<dbReference type="Proteomes" id="UP000224567">
    <property type="component" value="Unassembled WGS sequence"/>
</dbReference>
<protein>
    <submittedName>
        <fullName evidence="3">Plant intracellular Ras-group-related LRR protein 8</fullName>
    </submittedName>
</protein>
<dbReference type="GO" id="GO:0006952">
    <property type="term" value="P:defense response"/>
    <property type="evidence" value="ECO:0007669"/>
    <property type="project" value="UniProtKB-ARBA"/>
</dbReference>
<sequence length="89" mass="9412">MVVSTNLILGLPSEIGQLTSLEVLKVNNNRIHSIPENIGGCASLVEVDLSSNLLVELPETISKLKDLKYAFAPIICVTHVPTTGAGTLS</sequence>
<evidence type="ECO:0000256" key="2">
    <source>
        <dbReference type="ARBA" id="ARBA00022737"/>
    </source>
</evidence>
<keyword evidence="2" id="KW-0677">Repeat</keyword>
<organism evidence="3 4">
    <name type="scientific">Capsicum baccatum</name>
    <name type="common">Peruvian pepper</name>
    <dbReference type="NCBI Taxonomy" id="33114"/>
    <lineage>
        <taxon>Eukaryota</taxon>
        <taxon>Viridiplantae</taxon>
        <taxon>Streptophyta</taxon>
        <taxon>Embryophyta</taxon>
        <taxon>Tracheophyta</taxon>
        <taxon>Spermatophyta</taxon>
        <taxon>Magnoliopsida</taxon>
        <taxon>eudicotyledons</taxon>
        <taxon>Gunneridae</taxon>
        <taxon>Pentapetalae</taxon>
        <taxon>asterids</taxon>
        <taxon>lamiids</taxon>
        <taxon>Solanales</taxon>
        <taxon>Solanaceae</taxon>
        <taxon>Solanoideae</taxon>
        <taxon>Capsiceae</taxon>
        <taxon>Capsicum</taxon>
    </lineage>
</organism>
<evidence type="ECO:0000313" key="3">
    <source>
        <dbReference type="EMBL" id="PHT44803.1"/>
    </source>
</evidence>
<dbReference type="PANTHER" id="PTHR23119:SF50">
    <property type="entry name" value="PDZ DOMAIN-CONTAINING PROTEIN"/>
    <property type="match status" value="1"/>
</dbReference>
<evidence type="ECO:0000313" key="4">
    <source>
        <dbReference type="Proteomes" id="UP000224567"/>
    </source>
</evidence>
<dbReference type="SUPFAM" id="SSF52075">
    <property type="entry name" value="Outer arm dynein light chain 1"/>
    <property type="match status" value="1"/>
</dbReference>
<proteinExistence type="predicted"/>
<dbReference type="GO" id="GO:0098609">
    <property type="term" value="P:cell-cell adhesion"/>
    <property type="evidence" value="ECO:0007669"/>
    <property type="project" value="TreeGrafter"/>
</dbReference>
<dbReference type="GO" id="GO:0098968">
    <property type="term" value="P:neurotransmitter receptor transport postsynaptic membrane to endosome"/>
    <property type="evidence" value="ECO:0007669"/>
    <property type="project" value="TreeGrafter"/>
</dbReference>
<dbReference type="GO" id="GO:0098887">
    <property type="term" value="P:neurotransmitter receptor transport, endosome to postsynaptic membrane"/>
    <property type="evidence" value="ECO:0007669"/>
    <property type="project" value="TreeGrafter"/>
</dbReference>
<reference evidence="3 4" key="1">
    <citation type="journal article" date="2017" name="Genome Biol.">
        <title>New reference genome sequences of hot pepper reveal the massive evolution of plant disease-resistance genes by retroduplication.</title>
        <authorList>
            <person name="Kim S."/>
            <person name="Park J."/>
            <person name="Yeom S.I."/>
            <person name="Kim Y.M."/>
            <person name="Seo E."/>
            <person name="Kim K.T."/>
            <person name="Kim M.S."/>
            <person name="Lee J.M."/>
            <person name="Cheong K."/>
            <person name="Shin H.S."/>
            <person name="Kim S.B."/>
            <person name="Han K."/>
            <person name="Lee J."/>
            <person name="Park M."/>
            <person name="Lee H.A."/>
            <person name="Lee H.Y."/>
            <person name="Lee Y."/>
            <person name="Oh S."/>
            <person name="Lee J.H."/>
            <person name="Choi E."/>
            <person name="Choi E."/>
            <person name="Lee S.E."/>
            <person name="Jeon J."/>
            <person name="Kim H."/>
            <person name="Choi G."/>
            <person name="Song H."/>
            <person name="Lee J."/>
            <person name="Lee S.C."/>
            <person name="Kwon J.K."/>
            <person name="Lee H.Y."/>
            <person name="Koo N."/>
            <person name="Hong Y."/>
            <person name="Kim R.W."/>
            <person name="Kang W.H."/>
            <person name="Huh J.H."/>
            <person name="Kang B.C."/>
            <person name="Yang T.J."/>
            <person name="Lee Y.H."/>
            <person name="Bennetzen J.L."/>
            <person name="Choi D."/>
        </authorList>
    </citation>
    <scope>NUCLEOTIDE SEQUENCE [LARGE SCALE GENOMIC DNA]</scope>
    <source>
        <strain evidence="4">cv. PBC81</strain>
    </source>
</reference>
<dbReference type="Pfam" id="PF13855">
    <property type="entry name" value="LRR_8"/>
    <property type="match status" value="1"/>
</dbReference>
<reference evidence="4" key="2">
    <citation type="journal article" date="2017" name="J. Anim. Genet.">
        <title>Multiple reference genome sequences of hot pepper reveal the massive evolution of plant disease resistance genes by retroduplication.</title>
        <authorList>
            <person name="Kim S."/>
            <person name="Park J."/>
            <person name="Yeom S.-I."/>
            <person name="Kim Y.-M."/>
            <person name="Seo E."/>
            <person name="Kim K.-T."/>
            <person name="Kim M.-S."/>
            <person name="Lee J.M."/>
            <person name="Cheong K."/>
            <person name="Shin H.-S."/>
            <person name="Kim S.-B."/>
            <person name="Han K."/>
            <person name="Lee J."/>
            <person name="Park M."/>
            <person name="Lee H.-A."/>
            <person name="Lee H.-Y."/>
            <person name="Lee Y."/>
            <person name="Oh S."/>
            <person name="Lee J.H."/>
            <person name="Choi E."/>
            <person name="Choi E."/>
            <person name="Lee S.E."/>
            <person name="Jeon J."/>
            <person name="Kim H."/>
            <person name="Choi G."/>
            <person name="Song H."/>
            <person name="Lee J."/>
            <person name="Lee S.-C."/>
            <person name="Kwon J.-K."/>
            <person name="Lee H.-Y."/>
            <person name="Koo N."/>
            <person name="Hong Y."/>
            <person name="Kim R.W."/>
            <person name="Kang W.-H."/>
            <person name="Huh J.H."/>
            <person name="Kang B.-C."/>
            <person name="Yang T.-J."/>
            <person name="Lee Y.-H."/>
            <person name="Bennetzen J.L."/>
            <person name="Choi D."/>
        </authorList>
    </citation>
    <scope>NUCLEOTIDE SEQUENCE [LARGE SCALE GENOMIC DNA]</scope>
    <source>
        <strain evidence="4">cv. PBC81</strain>
    </source>
</reference>
<dbReference type="GO" id="GO:0043113">
    <property type="term" value="P:receptor clustering"/>
    <property type="evidence" value="ECO:0007669"/>
    <property type="project" value="TreeGrafter"/>
</dbReference>
<dbReference type="SMART" id="SM00369">
    <property type="entry name" value="LRR_TYP"/>
    <property type="match status" value="2"/>
</dbReference>
<dbReference type="InterPro" id="IPR050614">
    <property type="entry name" value="Synaptic_Scaffolding_LAP-MAGUK"/>
</dbReference>
<dbReference type="STRING" id="33114.A0A2G2WHU4"/>
<gene>
    <name evidence="3" type="ORF">CQW23_13961</name>
</gene>
<keyword evidence="4" id="KW-1185">Reference proteome</keyword>
<dbReference type="GO" id="GO:0019901">
    <property type="term" value="F:protein kinase binding"/>
    <property type="evidence" value="ECO:0007669"/>
    <property type="project" value="TreeGrafter"/>
</dbReference>
<dbReference type="InterPro" id="IPR032675">
    <property type="entry name" value="LRR_dom_sf"/>
</dbReference>
<dbReference type="GO" id="GO:0051707">
    <property type="term" value="P:response to other organism"/>
    <property type="evidence" value="ECO:0007669"/>
    <property type="project" value="UniProtKB-ARBA"/>
</dbReference>
<accession>A0A2G2WHU4</accession>
<dbReference type="EMBL" id="MLFT02000006">
    <property type="protein sequence ID" value="PHT44803.1"/>
    <property type="molecule type" value="Genomic_DNA"/>
</dbReference>
<dbReference type="GO" id="GO:0005912">
    <property type="term" value="C:adherens junction"/>
    <property type="evidence" value="ECO:0007669"/>
    <property type="project" value="TreeGrafter"/>
</dbReference>
<dbReference type="GO" id="GO:0005886">
    <property type="term" value="C:plasma membrane"/>
    <property type="evidence" value="ECO:0007669"/>
    <property type="project" value="GOC"/>
</dbReference>
<dbReference type="PANTHER" id="PTHR23119">
    <property type="entry name" value="DISCS LARGE"/>
    <property type="match status" value="1"/>
</dbReference>
<name>A0A2G2WHU4_CAPBA</name>
<dbReference type="InterPro" id="IPR001611">
    <property type="entry name" value="Leu-rich_rpt"/>
</dbReference>
<dbReference type="InterPro" id="IPR003591">
    <property type="entry name" value="Leu-rich_rpt_typical-subtyp"/>
</dbReference>
<dbReference type="OrthoDB" id="1724970at2759"/>
<keyword evidence="1" id="KW-0433">Leucine-rich repeat</keyword>
<dbReference type="AlphaFoldDB" id="A0A2G2WHU4"/>
<comment type="caution">
    <text evidence="3">The sequence shown here is derived from an EMBL/GenBank/DDBJ whole genome shotgun (WGS) entry which is preliminary data.</text>
</comment>